<proteinExistence type="predicted"/>
<organism evidence="1 2">
    <name type="scientific">Dyella nitratireducens</name>
    <dbReference type="NCBI Taxonomy" id="1849580"/>
    <lineage>
        <taxon>Bacteria</taxon>
        <taxon>Pseudomonadati</taxon>
        <taxon>Pseudomonadota</taxon>
        <taxon>Gammaproteobacteria</taxon>
        <taxon>Lysobacterales</taxon>
        <taxon>Rhodanobacteraceae</taxon>
        <taxon>Dyella</taxon>
    </lineage>
</organism>
<evidence type="ECO:0000313" key="1">
    <source>
        <dbReference type="EMBL" id="GGA46757.1"/>
    </source>
</evidence>
<accession>A0ABQ1GN10</accession>
<protein>
    <recommendedName>
        <fullName evidence="3">NADPH-dependent FMN reductase</fullName>
    </recommendedName>
</protein>
<dbReference type="EMBL" id="BMJA01000004">
    <property type="protein sequence ID" value="GGA46757.1"/>
    <property type="molecule type" value="Genomic_DNA"/>
</dbReference>
<evidence type="ECO:0008006" key="3">
    <source>
        <dbReference type="Google" id="ProtNLM"/>
    </source>
</evidence>
<sequence>MIVLVFGGKRYVFTQSGISIGATGTGLAQQHLRNILVYLDVPLLGQPEVFLKFSDGLIDDDGNVGVESTKKFLQGFVDRYVEWVRRHSHA</sequence>
<evidence type="ECO:0000313" key="2">
    <source>
        <dbReference type="Proteomes" id="UP000620046"/>
    </source>
</evidence>
<comment type="caution">
    <text evidence="1">The sequence shown here is derived from an EMBL/GenBank/DDBJ whole genome shotgun (WGS) entry which is preliminary data.</text>
</comment>
<dbReference type="Proteomes" id="UP000620046">
    <property type="component" value="Unassembled WGS sequence"/>
</dbReference>
<dbReference type="SUPFAM" id="SSF52218">
    <property type="entry name" value="Flavoproteins"/>
    <property type="match status" value="1"/>
</dbReference>
<name>A0ABQ1GN10_9GAMM</name>
<dbReference type="Gene3D" id="3.40.50.360">
    <property type="match status" value="1"/>
</dbReference>
<reference evidence="2" key="1">
    <citation type="journal article" date="2019" name="Int. J. Syst. Evol. Microbiol.">
        <title>The Global Catalogue of Microorganisms (GCM) 10K type strain sequencing project: providing services to taxonomists for standard genome sequencing and annotation.</title>
        <authorList>
            <consortium name="The Broad Institute Genomics Platform"/>
            <consortium name="The Broad Institute Genome Sequencing Center for Infectious Disease"/>
            <person name="Wu L."/>
            <person name="Ma J."/>
        </authorList>
    </citation>
    <scope>NUCLEOTIDE SEQUENCE [LARGE SCALE GENOMIC DNA]</scope>
    <source>
        <strain evidence="2">CGMCC 1.15439</strain>
    </source>
</reference>
<dbReference type="InterPro" id="IPR029039">
    <property type="entry name" value="Flavoprotein-like_sf"/>
</dbReference>
<gene>
    <name evidence="1" type="ORF">GCM10010981_39910</name>
</gene>
<keyword evidence="2" id="KW-1185">Reference proteome</keyword>